<feature type="compositionally biased region" description="Basic and acidic residues" evidence="6">
    <location>
        <begin position="202"/>
        <end position="212"/>
    </location>
</feature>
<protein>
    <submittedName>
        <fullName evidence="8">DnaJ subfamily C member 17</fullName>
    </submittedName>
</protein>
<comment type="subcellular location">
    <subcellularLocation>
        <location evidence="2">Cytoplasm</location>
    </subcellularLocation>
    <subcellularLocation>
        <location evidence="1">Nucleus</location>
    </subcellularLocation>
</comment>
<evidence type="ECO:0000313" key="8">
    <source>
        <dbReference type="EMBL" id="KAK4212402.1"/>
    </source>
</evidence>
<reference evidence="8" key="1">
    <citation type="journal article" date="2023" name="Mol. Phylogenet. Evol.">
        <title>Genome-scale phylogeny and comparative genomics of the fungal order Sordariales.</title>
        <authorList>
            <person name="Hensen N."/>
            <person name="Bonometti L."/>
            <person name="Westerberg I."/>
            <person name="Brannstrom I.O."/>
            <person name="Guillou S."/>
            <person name="Cros-Aarteil S."/>
            <person name="Calhoun S."/>
            <person name="Haridas S."/>
            <person name="Kuo A."/>
            <person name="Mondo S."/>
            <person name="Pangilinan J."/>
            <person name="Riley R."/>
            <person name="LaButti K."/>
            <person name="Andreopoulos B."/>
            <person name="Lipzen A."/>
            <person name="Chen C."/>
            <person name="Yan M."/>
            <person name="Daum C."/>
            <person name="Ng V."/>
            <person name="Clum A."/>
            <person name="Steindorff A."/>
            <person name="Ohm R.A."/>
            <person name="Martin F."/>
            <person name="Silar P."/>
            <person name="Natvig D.O."/>
            <person name="Lalanne C."/>
            <person name="Gautier V."/>
            <person name="Ament-Velasquez S.L."/>
            <person name="Kruys A."/>
            <person name="Hutchinson M.I."/>
            <person name="Powell A.J."/>
            <person name="Barry K."/>
            <person name="Miller A.N."/>
            <person name="Grigoriev I.V."/>
            <person name="Debuchy R."/>
            <person name="Gladieux P."/>
            <person name="Hiltunen Thoren M."/>
            <person name="Johannesson H."/>
        </authorList>
    </citation>
    <scope>NUCLEOTIDE SEQUENCE</scope>
    <source>
        <strain evidence="8">PSN293</strain>
    </source>
</reference>
<evidence type="ECO:0000256" key="6">
    <source>
        <dbReference type="SAM" id="MobiDB-lite"/>
    </source>
</evidence>
<feature type="region of interest" description="Disordered" evidence="6">
    <location>
        <begin position="151"/>
        <end position="283"/>
    </location>
</feature>
<keyword evidence="4" id="KW-0143">Chaperone</keyword>
<dbReference type="AlphaFoldDB" id="A0AAN6Y973"/>
<keyword evidence="5" id="KW-0539">Nucleus</keyword>
<dbReference type="SUPFAM" id="SSF46565">
    <property type="entry name" value="Chaperone J-domain"/>
    <property type="match status" value="1"/>
</dbReference>
<feature type="domain" description="J" evidence="7">
    <location>
        <begin position="19"/>
        <end position="83"/>
    </location>
</feature>
<proteinExistence type="predicted"/>
<reference evidence="8" key="2">
    <citation type="submission" date="2023-05" db="EMBL/GenBank/DDBJ databases">
        <authorList>
            <consortium name="Lawrence Berkeley National Laboratory"/>
            <person name="Steindorff A."/>
            <person name="Hensen N."/>
            <person name="Bonometti L."/>
            <person name="Westerberg I."/>
            <person name="Brannstrom I.O."/>
            <person name="Guillou S."/>
            <person name="Cros-Aarteil S."/>
            <person name="Calhoun S."/>
            <person name="Haridas S."/>
            <person name="Kuo A."/>
            <person name="Mondo S."/>
            <person name="Pangilinan J."/>
            <person name="Riley R."/>
            <person name="Labutti K."/>
            <person name="Andreopoulos B."/>
            <person name="Lipzen A."/>
            <person name="Chen C."/>
            <person name="Yanf M."/>
            <person name="Daum C."/>
            <person name="Ng V."/>
            <person name="Clum A."/>
            <person name="Ohm R."/>
            <person name="Martin F."/>
            <person name="Silar P."/>
            <person name="Natvig D."/>
            <person name="Lalanne C."/>
            <person name="Gautier V."/>
            <person name="Ament-Velasquez S.L."/>
            <person name="Kruys A."/>
            <person name="Hutchinson M.I."/>
            <person name="Powell A.J."/>
            <person name="Barry K."/>
            <person name="Miller A.N."/>
            <person name="Grigoriev I.V."/>
            <person name="Debuchy R."/>
            <person name="Gladieux P."/>
            <person name="Thoren M.H."/>
            <person name="Johannesson H."/>
        </authorList>
    </citation>
    <scope>NUCLEOTIDE SEQUENCE</scope>
    <source>
        <strain evidence="8">PSN293</strain>
    </source>
</reference>
<feature type="compositionally biased region" description="Basic and acidic residues" evidence="6">
    <location>
        <begin position="102"/>
        <end position="111"/>
    </location>
</feature>
<sequence length="283" mass="31577">MPDEDLITYASACASRNEDLFALLSVDATASESEIRRAFRKKALTAHPDKAGSSYDPALYTRLEKARDVLISPEAREAYQNGMRAILQKQQAKDAMSARQRRFAEDLEAREQAAAAAASKKQKTGGGQQQEQELSAELQASLARGRAILEERNRKIREAEERERLRKEREDKEMEEKEADLERRLKEIERRKAEKKKLRKADKKDKKNDAKVELSGSRGASPPPLQAGKEEEGQTGTAAPPTDNEDTAPGGGGFPALMARLKAAQAKKEEEKKRRAMEEAMKA</sequence>
<evidence type="ECO:0000259" key="7">
    <source>
        <dbReference type="PROSITE" id="PS50076"/>
    </source>
</evidence>
<gene>
    <name evidence="8" type="ORF">QBC37DRAFT_425002</name>
</gene>
<dbReference type="PANTHER" id="PTHR44313:SF1">
    <property type="entry name" value="DNAJ HOMOLOG SUBFAMILY C MEMBER 17"/>
    <property type="match status" value="1"/>
</dbReference>
<evidence type="ECO:0000256" key="4">
    <source>
        <dbReference type="ARBA" id="ARBA00023186"/>
    </source>
</evidence>
<comment type="caution">
    <text evidence="8">The sequence shown here is derived from an EMBL/GenBank/DDBJ whole genome shotgun (WGS) entry which is preliminary data.</text>
</comment>
<feature type="compositionally biased region" description="Basic and acidic residues" evidence="6">
    <location>
        <begin position="266"/>
        <end position="283"/>
    </location>
</feature>
<evidence type="ECO:0000256" key="3">
    <source>
        <dbReference type="ARBA" id="ARBA00022490"/>
    </source>
</evidence>
<dbReference type="Gene3D" id="1.10.287.110">
    <property type="entry name" value="DnaJ domain"/>
    <property type="match status" value="1"/>
</dbReference>
<dbReference type="GO" id="GO:0000390">
    <property type="term" value="P:spliceosomal complex disassembly"/>
    <property type="evidence" value="ECO:0007669"/>
    <property type="project" value="TreeGrafter"/>
</dbReference>
<dbReference type="PANTHER" id="PTHR44313">
    <property type="entry name" value="DNAJ HOMOLOG SUBFAMILY C MEMBER 17"/>
    <property type="match status" value="1"/>
</dbReference>
<name>A0AAN6Y973_9PEZI</name>
<dbReference type="InterPro" id="IPR036869">
    <property type="entry name" value="J_dom_sf"/>
</dbReference>
<dbReference type="InterPro" id="IPR001623">
    <property type="entry name" value="DnaJ_domain"/>
</dbReference>
<accession>A0AAN6Y973</accession>
<keyword evidence="3" id="KW-0963">Cytoplasm</keyword>
<evidence type="ECO:0000256" key="5">
    <source>
        <dbReference type="ARBA" id="ARBA00023242"/>
    </source>
</evidence>
<dbReference type="EMBL" id="MU858128">
    <property type="protein sequence ID" value="KAK4212402.1"/>
    <property type="molecule type" value="Genomic_DNA"/>
</dbReference>
<dbReference type="GO" id="GO:0005737">
    <property type="term" value="C:cytoplasm"/>
    <property type="evidence" value="ECO:0007669"/>
    <property type="project" value="UniProtKB-SubCell"/>
</dbReference>
<dbReference type="PROSITE" id="PS50076">
    <property type="entry name" value="DNAJ_2"/>
    <property type="match status" value="1"/>
</dbReference>
<organism evidence="8 9">
    <name type="scientific">Rhypophila decipiens</name>
    <dbReference type="NCBI Taxonomy" id="261697"/>
    <lineage>
        <taxon>Eukaryota</taxon>
        <taxon>Fungi</taxon>
        <taxon>Dikarya</taxon>
        <taxon>Ascomycota</taxon>
        <taxon>Pezizomycotina</taxon>
        <taxon>Sordariomycetes</taxon>
        <taxon>Sordariomycetidae</taxon>
        <taxon>Sordariales</taxon>
        <taxon>Naviculisporaceae</taxon>
        <taxon>Rhypophila</taxon>
    </lineage>
</organism>
<dbReference type="SMART" id="SM00271">
    <property type="entry name" value="DnaJ"/>
    <property type="match status" value="1"/>
</dbReference>
<dbReference type="Pfam" id="PF00226">
    <property type="entry name" value="DnaJ"/>
    <property type="match status" value="1"/>
</dbReference>
<dbReference type="Proteomes" id="UP001301769">
    <property type="component" value="Unassembled WGS sequence"/>
</dbReference>
<dbReference type="GO" id="GO:0005681">
    <property type="term" value="C:spliceosomal complex"/>
    <property type="evidence" value="ECO:0007669"/>
    <property type="project" value="TreeGrafter"/>
</dbReference>
<feature type="compositionally biased region" description="Basic and acidic residues" evidence="6">
    <location>
        <begin position="151"/>
        <end position="192"/>
    </location>
</feature>
<evidence type="ECO:0000256" key="2">
    <source>
        <dbReference type="ARBA" id="ARBA00004496"/>
    </source>
</evidence>
<feature type="region of interest" description="Disordered" evidence="6">
    <location>
        <begin position="90"/>
        <end position="136"/>
    </location>
</feature>
<evidence type="ECO:0000313" key="9">
    <source>
        <dbReference type="Proteomes" id="UP001301769"/>
    </source>
</evidence>
<dbReference type="CDD" id="cd06257">
    <property type="entry name" value="DnaJ"/>
    <property type="match status" value="1"/>
</dbReference>
<evidence type="ECO:0000256" key="1">
    <source>
        <dbReference type="ARBA" id="ARBA00004123"/>
    </source>
</evidence>
<keyword evidence="9" id="KW-1185">Reference proteome</keyword>
<dbReference type="InterPro" id="IPR052094">
    <property type="entry name" value="Pre-mRNA-splicing_ERAD"/>
</dbReference>